<evidence type="ECO:0000256" key="1">
    <source>
        <dbReference type="ARBA" id="ARBA00001709"/>
    </source>
</evidence>
<feature type="domain" description="Enoyl-CoA hydratase/isomerase" evidence="4">
    <location>
        <begin position="28"/>
        <end position="367"/>
    </location>
</feature>
<name>A0ABX1GK06_9GAMM</name>
<dbReference type="InterPro" id="IPR029045">
    <property type="entry name" value="ClpP/crotonase-like_dom_sf"/>
</dbReference>
<accession>A0ABX1GK06</accession>
<gene>
    <name evidence="5" type="ORF">HCU74_19205</name>
</gene>
<keyword evidence="3" id="KW-0378">Hydrolase</keyword>
<sequence length="379" mass="41422">MEKRLMTAEQIEEVLFEERETASGLHLGVITLHVEKTLNSLTLNMVERMLATLRDWRDRSDIACVFIRGAGEKALCAGGDVQALYRSSIEQPGGPCEYAETFFETEYRVDYLLQQFAKPVVVWGHGIVMGGGLGVFAAGSYRVVTEKSRLAMPEITIGLYPDVGGSYFLNRTPGNSGLFLALTGASFNASDALYLGMAEGFIEHQYLEEVLDALTRHAWSSSVGDNQERLFDLMRGFVEKSAGARPEGNVEPAAAEIEALCQQDDDVAIIEAISTLQSDNPWLQKAGASLAAGSPLSARLIIEQLRRCKGLSLHEVFKAELVLSTNIVRGREFAEGVRALLIDKDRNPQWSHDSAAAVSDADIAAHFAAPWAENPLNTI</sequence>
<dbReference type="SUPFAM" id="SSF52096">
    <property type="entry name" value="ClpP/crotonase"/>
    <property type="match status" value="1"/>
</dbReference>
<evidence type="ECO:0000256" key="3">
    <source>
        <dbReference type="ARBA" id="ARBA00022801"/>
    </source>
</evidence>
<dbReference type="EC" id="3.1.2.4" evidence="2"/>
<dbReference type="NCBIfam" id="NF004127">
    <property type="entry name" value="PRK05617.1"/>
    <property type="match status" value="1"/>
</dbReference>
<proteinExistence type="predicted"/>
<protein>
    <recommendedName>
        <fullName evidence="2">3-hydroxyisobutyryl-CoA hydrolase</fullName>
        <ecNumber evidence="2">3.1.2.4</ecNumber>
    </recommendedName>
</protein>
<organism evidence="5 6">
    <name type="scientific">Spongiibacter thalassae</name>
    <dbReference type="NCBI Taxonomy" id="2721624"/>
    <lineage>
        <taxon>Bacteria</taxon>
        <taxon>Pseudomonadati</taxon>
        <taxon>Pseudomonadota</taxon>
        <taxon>Gammaproteobacteria</taxon>
        <taxon>Cellvibrionales</taxon>
        <taxon>Spongiibacteraceae</taxon>
        <taxon>Spongiibacter</taxon>
    </lineage>
</organism>
<dbReference type="InterPro" id="IPR032259">
    <property type="entry name" value="HIBYL-CoA-H"/>
</dbReference>
<dbReference type="InterPro" id="IPR045004">
    <property type="entry name" value="ECH_dom"/>
</dbReference>
<dbReference type="EMBL" id="JAAWWK010000008">
    <property type="protein sequence ID" value="NKI19540.1"/>
    <property type="molecule type" value="Genomic_DNA"/>
</dbReference>
<evidence type="ECO:0000259" key="4">
    <source>
        <dbReference type="Pfam" id="PF16113"/>
    </source>
</evidence>
<dbReference type="CDD" id="cd06558">
    <property type="entry name" value="crotonase-like"/>
    <property type="match status" value="1"/>
</dbReference>
<dbReference type="Pfam" id="PF16113">
    <property type="entry name" value="ECH_2"/>
    <property type="match status" value="1"/>
</dbReference>
<dbReference type="Proteomes" id="UP000765845">
    <property type="component" value="Unassembled WGS sequence"/>
</dbReference>
<reference evidence="5 6" key="1">
    <citation type="submission" date="2020-04" db="EMBL/GenBank/DDBJ databases">
        <authorList>
            <person name="Yoon J."/>
        </authorList>
    </citation>
    <scope>NUCLEOTIDE SEQUENCE [LARGE SCALE GENOMIC DNA]</scope>
    <source>
        <strain evidence="5 6">KMU-166</strain>
    </source>
</reference>
<comment type="caution">
    <text evidence="5">The sequence shown here is derived from an EMBL/GenBank/DDBJ whole genome shotgun (WGS) entry which is preliminary data.</text>
</comment>
<comment type="catalytic activity">
    <reaction evidence="1">
        <text>3-hydroxy-2-methylpropanoyl-CoA + H2O = 3-hydroxy-2-methylpropanoate + CoA + H(+)</text>
        <dbReference type="Rhea" id="RHEA:20888"/>
        <dbReference type="ChEBI" id="CHEBI:11805"/>
        <dbReference type="ChEBI" id="CHEBI:15377"/>
        <dbReference type="ChEBI" id="CHEBI:15378"/>
        <dbReference type="ChEBI" id="CHEBI:57287"/>
        <dbReference type="ChEBI" id="CHEBI:57340"/>
        <dbReference type="EC" id="3.1.2.4"/>
    </reaction>
</comment>
<evidence type="ECO:0000313" key="6">
    <source>
        <dbReference type="Proteomes" id="UP000765845"/>
    </source>
</evidence>
<evidence type="ECO:0000256" key="2">
    <source>
        <dbReference type="ARBA" id="ARBA00011915"/>
    </source>
</evidence>
<dbReference type="PANTHER" id="PTHR43176:SF3">
    <property type="entry name" value="3-HYDROXYISOBUTYRYL-COA HYDROLASE, MITOCHONDRIAL"/>
    <property type="match status" value="1"/>
</dbReference>
<evidence type="ECO:0000313" key="5">
    <source>
        <dbReference type="EMBL" id="NKI19540.1"/>
    </source>
</evidence>
<dbReference type="Gene3D" id="3.90.226.10">
    <property type="entry name" value="2-enoyl-CoA Hydratase, Chain A, domain 1"/>
    <property type="match status" value="1"/>
</dbReference>
<dbReference type="PANTHER" id="PTHR43176">
    <property type="entry name" value="3-HYDROXYISOBUTYRYL-COA HYDROLASE-RELATED"/>
    <property type="match status" value="1"/>
</dbReference>
<keyword evidence="6" id="KW-1185">Reference proteome</keyword>